<accession>A0ABW8IUA5</accession>
<dbReference type="Proteomes" id="UP001620405">
    <property type="component" value="Unassembled WGS sequence"/>
</dbReference>
<dbReference type="SUPFAM" id="SSF52833">
    <property type="entry name" value="Thioredoxin-like"/>
    <property type="match status" value="1"/>
</dbReference>
<dbReference type="RefSeq" id="WP_284397065.1">
    <property type="nucleotide sequence ID" value="NZ_BSNQ01000003.1"/>
</dbReference>
<dbReference type="InterPro" id="IPR000866">
    <property type="entry name" value="AhpC/TSA"/>
</dbReference>
<dbReference type="PROSITE" id="PS51352">
    <property type="entry name" value="THIOREDOXIN_2"/>
    <property type="match status" value="1"/>
</dbReference>
<evidence type="ECO:0000313" key="2">
    <source>
        <dbReference type="EMBL" id="MFK2873567.1"/>
    </source>
</evidence>
<dbReference type="InterPro" id="IPR036249">
    <property type="entry name" value="Thioredoxin-like_sf"/>
</dbReference>
<dbReference type="Pfam" id="PF00578">
    <property type="entry name" value="AhpC-TSA"/>
    <property type="match status" value="1"/>
</dbReference>
<dbReference type="EMBL" id="JADIKG010000011">
    <property type="protein sequence ID" value="MFK2873567.1"/>
    <property type="molecule type" value="Genomic_DNA"/>
</dbReference>
<dbReference type="CDD" id="cd02966">
    <property type="entry name" value="TlpA_like_family"/>
    <property type="match status" value="1"/>
</dbReference>
<gene>
    <name evidence="2" type="ORF">ISP13_08485</name>
</gene>
<reference evidence="2 3" key="1">
    <citation type="submission" date="2020-10" db="EMBL/GenBank/DDBJ databases">
        <title>Phylogeny of dyella-like bacteria.</title>
        <authorList>
            <person name="Fu J."/>
        </authorList>
    </citation>
    <scope>NUCLEOTIDE SEQUENCE [LARGE SCALE GENOMIC DNA]</scope>
    <source>
        <strain evidence="2 3">DHOB07</strain>
    </source>
</reference>
<name>A0ABW8IUA5_9GAMM</name>
<dbReference type="PANTHER" id="PTHR42852">
    <property type="entry name" value="THIOL:DISULFIDE INTERCHANGE PROTEIN DSBE"/>
    <property type="match status" value="1"/>
</dbReference>
<evidence type="ECO:0000313" key="3">
    <source>
        <dbReference type="Proteomes" id="UP001620405"/>
    </source>
</evidence>
<comment type="caution">
    <text evidence="2">The sequence shown here is derived from an EMBL/GenBank/DDBJ whole genome shotgun (WGS) entry which is preliminary data.</text>
</comment>
<sequence>MGLILAVTTLPVLADDLVVGKTAPPITLNTLDGKRIDLRDLRGKVVILTFWATWCDPCREELPLLSRYAQEHAKQGLVVLGFSLDTPDELDQVRTIASNLSFPVGLLGDPHVPGYGRIWHLPVSFTIDRNGRLVDNGWQDKQPAWTADRLEQVVTPLLAHAP</sequence>
<evidence type="ECO:0000259" key="1">
    <source>
        <dbReference type="PROSITE" id="PS51352"/>
    </source>
</evidence>
<dbReference type="PANTHER" id="PTHR42852:SF17">
    <property type="entry name" value="THIOREDOXIN-LIKE PROTEIN HI_1115"/>
    <property type="match status" value="1"/>
</dbReference>
<feature type="domain" description="Thioredoxin" evidence="1">
    <location>
        <begin position="17"/>
        <end position="159"/>
    </location>
</feature>
<organism evidence="2 3">
    <name type="scientific">Dyella lipolytica</name>
    <dbReference type="NCBI Taxonomy" id="1867835"/>
    <lineage>
        <taxon>Bacteria</taxon>
        <taxon>Pseudomonadati</taxon>
        <taxon>Pseudomonadota</taxon>
        <taxon>Gammaproteobacteria</taxon>
        <taxon>Lysobacterales</taxon>
        <taxon>Rhodanobacteraceae</taxon>
        <taxon>Dyella</taxon>
    </lineage>
</organism>
<proteinExistence type="predicted"/>
<dbReference type="Gene3D" id="3.40.30.10">
    <property type="entry name" value="Glutaredoxin"/>
    <property type="match status" value="1"/>
</dbReference>
<keyword evidence="3" id="KW-1185">Reference proteome</keyword>
<dbReference type="InterPro" id="IPR050553">
    <property type="entry name" value="Thioredoxin_ResA/DsbE_sf"/>
</dbReference>
<protein>
    <submittedName>
        <fullName evidence="2">TlpA family protein disulfide reductase</fullName>
    </submittedName>
</protein>
<dbReference type="InterPro" id="IPR013766">
    <property type="entry name" value="Thioredoxin_domain"/>
</dbReference>